<keyword evidence="2" id="KW-1185">Reference proteome</keyword>
<dbReference type="RefSeq" id="WP_210088960.1">
    <property type="nucleotide sequence ID" value="NZ_JAGGKG010000008.1"/>
</dbReference>
<organism evidence="1 2">
    <name type="scientific">Paenibacillus turicensis</name>
    <dbReference type="NCBI Taxonomy" id="160487"/>
    <lineage>
        <taxon>Bacteria</taxon>
        <taxon>Bacillati</taxon>
        <taxon>Bacillota</taxon>
        <taxon>Bacilli</taxon>
        <taxon>Bacillales</taxon>
        <taxon>Paenibacillaceae</taxon>
        <taxon>Paenibacillus</taxon>
    </lineage>
</organism>
<sequence>MKYRNADEILPKELLAQIQTYYDGGLVYIPKLDKARKKWGEKSGSRQLLIRRNQEIQQRFSNGEPIEFLAECFYLSPSSIKKIVYTKSQSFTK</sequence>
<name>A0ABS4FS12_9BACL</name>
<evidence type="ECO:0000313" key="2">
    <source>
        <dbReference type="Proteomes" id="UP001519272"/>
    </source>
</evidence>
<dbReference type="Proteomes" id="UP001519272">
    <property type="component" value="Unassembled WGS sequence"/>
</dbReference>
<comment type="caution">
    <text evidence="1">The sequence shown here is derived from an EMBL/GenBank/DDBJ whole genome shotgun (WGS) entry which is preliminary data.</text>
</comment>
<accession>A0ABS4FS12</accession>
<gene>
    <name evidence="1" type="ORF">J2Z32_001956</name>
</gene>
<dbReference type="SUPFAM" id="SSF46689">
    <property type="entry name" value="Homeodomain-like"/>
    <property type="match status" value="1"/>
</dbReference>
<dbReference type="NCBIfam" id="NF040785">
    <property type="entry name" value="CD3324_fam"/>
    <property type="match status" value="1"/>
</dbReference>
<proteinExistence type="predicted"/>
<evidence type="ECO:0000313" key="1">
    <source>
        <dbReference type="EMBL" id="MBP1905326.1"/>
    </source>
</evidence>
<dbReference type="EMBL" id="JAGGKG010000008">
    <property type="protein sequence ID" value="MBP1905326.1"/>
    <property type="molecule type" value="Genomic_DNA"/>
</dbReference>
<dbReference type="InterPro" id="IPR049739">
    <property type="entry name" value="YraL-like"/>
</dbReference>
<protein>
    <submittedName>
        <fullName evidence="1">Mor family transcriptional regulator</fullName>
    </submittedName>
</protein>
<dbReference type="InterPro" id="IPR009057">
    <property type="entry name" value="Homeodomain-like_sf"/>
</dbReference>
<reference evidence="1 2" key="1">
    <citation type="submission" date="2021-03" db="EMBL/GenBank/DDBJ databases">
        <title>Genomic Encyclopedia of Type Strains, Phase IV (KMG-IV): sequencing the most valuable type-strain genomes for metagenomic binning, comparative biology and taxonomic classification.</title>
        <authorList>
            <person name="Goeker M."/>
        </authorList>
    </citation>
    <scope>NUCLEOTIDE SEQUENCE [LARGE SCALE GENOMIC DNA]</scope>
    <source>
        <strain evidence="1 2">DSM 14349</strain>
    </source>
</reference>